<dbReference type="STRING" id="1655612.ABS10_02500"/>
<keyword evidence="3 4" id="KW-0687">Ribonucleoprotein</keyword>
<evidence type="ECO:0000256" key="3">
    <source>
        <dbReference type="ARBA" id="ARBA00023274"/>
    </source>
</evidence>
<dbReference type="Gene3D" id="3.100.10.10">
    <property type="match status" value="1"/>
</dbReference>
<evidence type="ECO:0000259" key="6">
    <source>
        <dbReference type="Pfam" id="PF00828"/>
    </source>
</evidence>
<dbReference type="GO" id="GO:0019843">
    <property type="term" value="F:rRNA binding"/>
    <property type="evidence" value="ECO:0007669"/>
    <property type="project" value="UniProtKB-UniRule"/>
</dbReference>
<proteinExistence type="inferred from homology"/>
<comment type="caution">
    <text evidence="7">The sequence shown here is derived from an EMBL/GenBank/DDBJ whole genome shotgun (WGS) entry which is preliminary data.</text>
</comment>
<comment type="function">
    <text evidence="4">Binds to the 23S rRNA.</text>
</comment>
<evidence type="ECO:0000313" key="8">
    <source>
        <dbReference type="Proteomes" id="UP000051027"/>
    </source>
</evidence>
<name>A0A0R2UAC2_9GAMM</name>
<feature type="compositionally biased region" description="Gly residues" evidence="5">
    <location>
        <begin position="29"/>
        <end position="39"/>
    </location>
</feature>
<evidence type="ECO:0000256" key="4">
    <source>
        <dbReference type="HAMAP-Rule" id="MF_01341"/>
    </source>
</evidence>
<dbReference type="InterPro" id="IPR036227">
    <property type="entry name" value="Ribosomal_uL15/eL18_sf"/>
</dbReference>
<dbReference type="Proteomes" id="UP000051027">
    <property type="component" value="Unassembled WGS sequence"/>
</dbReference>
<dbReference type="AlphaFoldDB" id="A0A0R2UAC2"/>
<feature type="domain" description="Large ribosomal subunit protein uL15/eL18" evidence="6">
    <location>
        <begin position="88"/>
        <end position="148"/>
    </location>
</feature>
<dbReference type="Pfam" id="PF00828">
    <property type="entry name" value="Ribosomal_L27A"/>
    <property type="match status" value="1"/>
</dbReference>
<dbReference type="InterPro" id="IPR005749">
    <property type="entry name" value="Ribosomal_uL15_bac-type"/>
</dbReference>
<organism evidence="7 8">
    <name type="scientific">SAR86 cluster bacterium BACL1 MAG-120820-bin45</name>
    <dbReference type="NCBI Taxonomy" id="1655612"/>
    <lineage>
        <taxon>Bacteria</taxon>
        <taxon>Pseudomonadati</taxon>
        <taxon>Pseudomonadota</taxon>
        <taxon>Gammaproteobacteria</taxon>
        <taxon>SAR86 cluster</taxon>
    </lineage>
</organism>
<evidence type="ECO:0000256" key="1">
    <source>
        <dbReference type="ARBA" id="ARBA00007320"/>
    </source>
</evidence>
<sequence length="181" mass="19257">MENTESNNTLGLNTLSSSGTTKNKKRVGRGIGSGTGKTAGRGHKGQKSRSGGSIARGFEGGQMPLQQRVPKFGFSSRVNRFTKDVNLKDISAMTDVSLDSLKANRIVSKATKKVKIFGIHEMVQPMTVSGVHVTRGAKESIEKAGGTVAAIIARPVKEKFVKTSKKVSEKPAKQAEEATAE</sequence>
<feature type="compositionally biased region" description="Polar residues" evidence="5">
    <location>
        <begin position="1"/>
        <end position="21"/>
    </location>
</feature>
<accession>A0A0R2UAC2</accession>
<comment type="similarity">
    <text evidence="1 4">Belongs to the universal ribosomal protein uL15 family.</text>
</comment>
<gene>
    <name evidence="4" type="primary">rplO</name>
    <name evidence="7" type="ORF">ABS10_02500</name>
</gene>
<dbReference type="SUPFAM" id="SSF52080">
    <property type="entry name" value="Ribosomal proteins L15p and L18e"/>
    <property type="match status" value="1"/>
</dbReference>
<evidence type="ECO:0000313" key="7">
    <source>
        <dbReference type="EMBL" id="KRO96180.1"/>
    </source>
</evidence>
<feature type="region of interest" description="Disordered" evidence="5">
    <location>
        <begin position="1"/>
        <end position="61"/>
    </location>
</feature>
<evidence type="ECO:0000256" key="5">
    <source>
        <dbReference type="SAM" id="MobiDB-lite"/>
    </source>
</evidence>
<dbReference type="GO" id="GO:0006412">
    <property type="term" value="P:translation"/>
    <property type="evidence" value="ECO:0007669"/>
    <property type="project" value="UniProtKB-UniRule"/>
</dbReference>
<dbReference type="GO" id="GO:0022625">
    <property type="term" value="C:cytosolic large ribosomal subunit"/>
    <property type="evidence" value="ECO:0007669"/>
    <property type="project" value="TreeGrafter"/>
</dbReference>
<dbReference type="PANTHER" id="PTHR12934:SF11">
    <property type="entry name" value="LARGE RIBOSOMAL SUBUNIT PROTEIN UL15M"/>
    <property type="match status" value="1"/>
</dbReference>
<keyword evidence="2 4" id="KW-0689">Ribosomal protein</keyword>
<dbReference type="EMBL" id="LICS01000005">
    <property type="protein sequence ID" value="KRO96180.1"/>
    <property type="molecule type" value="Genomic_DNA"/>
</dbReference>
<comment type="subunit">
    <text evidence="4">Part of the 50S ribosomal subunit.</text>
</comment>
<evidence type="ECO:0000256" key="2">
    <source>
        <dbReference type="ARBA" id="ARBA00022980"/>
    </source>
</evidence>
<reference evidence="7 8" key="1">
    <citation type="submission" date="2015-10" db="EMBL/GenBank/DDBJ databases">
        <title>Metagenome-Assembled Genomes uncover a global brackish microbiome.</title>
        <authorList>
            <person name="Hugerth L.W."/>
            <person name="Larsson J."/>
            <person name="Alneberg J."/>
            <person name="Lindh M.V."/>
            <person name="Legrand C."/>
            <person name="Pinhassi J."/>
            <person name="Andersson A.F."/>
        </authorList>
    </citation>
    <scope>NUCLEOTIDE SEQUENCE [LARGE SCALE GENOMIC DNA]</scope>
    <source>
        <strain evidence="7">BACL1 MAG-120820-bin45</strain>
    </source>
</reference>
<dbReference type="GO" id="GO:0003735">
    <property type="term" value="F:structural constituent of ribosome"/>
    <property type="evidence" value="ECO:0007669"/>
    <property type="project" value="InterPro"/>
</dbReference>
<keyword evidence="4" id="KW-0694">RNA-binding</keyword>
<dbReference type="HAMAP" id="MF_01341">
    <property type="entry name" value="Ribosomal_uL15"/>
    <property type="match status" value="1"/>
</dbReference>
<keyword evidence="4" id="KW-0699">rRNA-binding</keyword>
<dbReference type="InterPro" id="IPR030878">
    <property type="entry name" value="Ribosomal_uL15"/>
</dbReference>
<protein>
    <recommendedName>
        <fullName evidence="4">Large ribosomal subunit protein uL15</fullName>
    </recommendedName>
</protein>
<dbReference type="PANTHER" id="PTHR12934">
    <property type="entry name" value="50S RIBOSOMAL PROTEIN L15"/>
    <property type="match status" value="1"/>
</dbReference>
<dbReference type="NCBIfam" id="TIGR01071">
    <property type="entry name" value="rplO_bact"/>
    <property type="match status" value="1"/>
</dbReference>
<dbReference type="InterPro" id="IPR021131">
    <property type="entry name" value="Ribosomal_uL15/eL18"/>
</dbReference>